<dbReference type="AlphaFoldDB" id="A0A6B0BHG9"/>
<organism evidence="2 4">
    <name type="scientific">Staphylococcus aureus</name>
    <dbReference type="NCBI Taxonomy" id="1280"/>
    <lineage>
        <taxon>Bacteria</taxon>
        <taxon>Bacillati</taxon>
        <taxon>Bacillota</taxon>
        <taxon>Bacilli</taxon>
        <taxon>Bacillales</taxon>
        <taxon>Staphylococcaceae</taxon>
        <taxon>Staphylococcus</taxon>
    </lineage>
</organism>
<accession>A0A6B0BHG9</accession>
<gene>
    <name evidence="2" type="ORF">GO793_04090</name>
    <name evidence="3" type="ORF">GO941_13220</name>
</gene>
<protein>
    <submittedName>
        <fullName evidence="2">MerR family transcriptional regulator</fullName>
    </submittedName>
</protein>
<proteinExistence type="predicted"/>
<dbReference type="EMBL" id="WPVZ01000703">
    <property type="protein sequence ID" value="MVL46440.1"/>
    <property type="molecule type" value="Genomic_DNA"/>
</dbReference>
<dbReference type="Proteomes" id="UP000434412">
    <property type="component" value="Unassembled WGS sequence"/>
</dbReference>
<feature type="transmembrane region" description="Helical" evidence="1">
    <location>
        <begin position="32"/>
        <end position="50"/>
    </location>
</feature>
<comment type="caution">
    <text evidence="2">The sequence shown here is derived from an EMBL/GenBank/DDBJ whole genome shotgun (WGS) entry which is preliminary data.</text>
</comment>
<keyword evidence="1" id="KW-1133">Transmembrane helix</keyword>
<keyword evidence="1" id="KW-0472">Membrane</keyword>
<feature type="non-terminal residue" evidence="2">
    <location>
        <position position="1"/>
    </location>
</feature>
<evidence type="ECO:0000313" key="2">
    <source>
        <dbReference type="EMBL" id="MVI55038.1"/>
    </source>
</evidence>
<dbReference type="EMBL" id="WPRH01000293">
    <property type="protein sequence ID" value="MVI55038.1"/>
    <property type="molecule type" value="Genomic_DNA"/>
</dbReference>
<sequence>IRRNIWISAGIIGIIQYSSIMSSILMKNKWPFLIALPFMNCYGIGVTFYYQQKVAYLCPNCQHIFSPSLWAVIKAKHTATTRRFECPNCHETHYCIEVPKAHMSTEQLEISHIQHNN</sequence>
<evidence type="ECO:0000313" key="5">
    <source>
        <dbReference type="Proteomes" id="UP000434412"/>
    </source>
</evidence>
<evidence type="ECO:0000256" key="1">
    <source>
        <dbReference type="SAM" id="Phobius"/>
    </source>
</evidence>
<name>A0A6B0BHG9_STAAU</name>
<evidence type="ECO:0000313" key="3">
    <source>
        <dbReference type="EMBL" id="MVL46440.1"/>
    </source>
</evidence>
<reference evidence="4 5" key="1">
    <citation type="submission" date="2019-11" db="EMBL/GenBank/DDBJ databases">
        <title>Implementation of targeted gown and glove precautions to prevent Staphylococcus aureus acquisition in community-based nursing homes.</title>
        <authorList>
            <person name="Stine O.C."/>
        </authorList>
    </citation>
    <scope>NUCLEOTIDE SEQUENCE [LARGE SCALE GENOMIC DNA]</scope>
    <source>
        <strain evidence="3 5">S_2023.LVRQ.AN</strain>
        <strain evidence="2 4">S_4031.LGMP.AI</strain>
    </source>
</reference>
<dbReference type="Proteomes" id="UP000433366">
    <property type="component" value="Unassembled WGS sequence"/>
</dbReference>
<feature type="transmembrane region" description="Helical" evidence="1">
    <location>
        <begin position="6"/>
        <end position="25"/>
    </location>
</feature>
<keyword evidence="1" id="KW-0812">Transmembrane</keyword>
<evidence type="ECO:0000313" key="4">
    <source>
        <dbReference type="Proteomes" id="UP000433366"/>
    </source>
</evidence>